<dbReference type="InterPro" id="IPR013783">
    <property type="entry name" value="Ig-like_fold"/>
</dbReference>
<evidence type="ECO:0000313" key="4">
    <source>
        <dbReference type="Ensembl" id="ENSPCEP00000002927.1"/>
    </source>
</evidence>
<feature type="transmembrane region" description="Helical" evidence="2">
    <location>
        <begin position="170"/>
        <end position="194"/>
    </location>
</feature>
<dbReference type="InterPro" id="IPR007110">
    <property type="entry name" value="Ig-like_dom"/>
</dbReference>
<feature type="compositionally biased region" description="Basic and acidic residues" evidence="1">
    <location>
        <begin position="258"/>
        <end position="269"/>
    </location>
</feature>
<proteinExistence type="predicted"/>
<evidence type="ECO:0000256" key="1">
    <source>
        <dbReference type="SAM" id="MobiDB-lite"/>
    </source>
</evidence>
<feature type="compositionally biased region" description="Acidic residues" evidence="1">
    <location>
        <begin position="270"/>
        <end position="282"/>
    </location>
</feature>
<keyword evidence="2" id="KW-0812">Transmembrane</keyword>
<dbReference type="Ensembl" id="ENSPCET00000003030.1">
    <property type="protein sequence ID" value="ENSPCEP00000002927.1"/>
    <property type="gene ID" value="ENSPCEG00000002379.1"/>
</dbReference>
<dbReference type="PROSITE" id="PS50835">
    <property type="entry name" value="IG_LIKE"/>
    <property type="match status" value="1"/>
</dbReference>
<keyword evidence="2" id="KW-1133">Transmembrane helix</keyword>
<feature type="domain" description="Ig-like" evidence="3">
    <location>
        <begin position="77"/>
        <end position="159"/>
    </location>
</feature>
<reference evidence="4" key="1">
    <citation type="submission" date="2025-08" db="UniProtKB">
        <authorList>
            <consortium name="Ensembl"/>
        </authorList>
    </citation>
    <scope>IDENTIFICATION</scope>
</reference>
<evidence type="ECO:0000313" key="5">
    <source>
        <dbReference type="Proteomes" id="UP000694393"/>
    </source>
</evidence>
<feature type="region of interest" description="Disordered" evidence="1">
    <location>
        <begin position="208"/>
        <end position="295"/>
    </location>
</feature>
<evidence type="ECO:0000259" key="3">
    <source>
        <dbReference type="PROSITE" id="PS50835"/>
    </source>
</evidence>
<protein>
    <recommendedName>
        <fullName evidence="3">Ig-like domain-containing protein</fullName>
    </recommendedName>
</protein>
<accession>A0A8C8RC53</accession>
<dbReference type="AlphaFoldDB" id="A0A8C8RC53"/>
<reference evidence="4" key="2">
    <citation type="submission" date="2025-09" db="UniProtKB">
        <authorList>
            <consortium name="Ensembl"/>
        </authorList>
    </citation>
    <scope>IDENTIFICATION</scope>
</reference>
<feature type="compositionally biased region" description="Basic and acidic residues" evidence="1">
    <location>
        <begin position="224"/>
        <end position="237"/>
    </location>
</feature>
<dbReference type="Gene3D" id="2.60.40.10">
    <property type="entry name" value="Immunoglobulins"/>
    <property type="match status" value="1"/>
</dbReference>
<sequence length="295" mass="31930">MDLSKVTWMKQQCKKVMSYDTSFTDCGTYCKKTLCLQSGSLQLKNVLKVDEGDYEFTLTDTTKKSFLLKVSEPAQIPAIQIRCLPDGGGELSCEGDGTSSGSFRWMLNGHPVGSNKTCSEACTKDNGKRIILAKGVIGELVCQIQHGNSSTGSSPVKVKCDEGDLLQQPLFPYVLAACGGGAILLAALVSLITWGCLRSKQNFIPVPSAEEKEEGMTMSVISSEETKSPPNGDHHEAPAAPDANPSNLENRETCQGLEAEHQMEAKSEEALDPEMVVDDDNQEFLCDNFPDPIDP</sequence>
<name>A0A8C8RC53_9SAUR</name>
<evidence type="ECO:0000256" key="2">
    <source>
        <dbReference type="SAM" id="Phobius"/>
    </source>
</evidence>
<organism evidence="4 5">
    <name type="scientific">Pelusios castaneus</name>
    <name type="common">West African mud turtle</name>
    <dbReference type="NCBI Taxonomy" id="367368"/>
    <lineage>
        <taxon>Eukaryota</taxon>
        <taxon>Metazoa</taxon>
        <taxon>Chordata</taxon>
        <taxon>Craniata</taxon>
        <taxon>Vertebrata</taxon>
        <taxon>Euteleostomi</taxon>
        <taxon>Archelosauria</taxon>
        <taxon>Testudinata</taxon>
        <taxon>Testudines</taxon>
        <taxon>Pleurodira</taxon>
        <taxon>Pelomedusidae</taxon>
        <taxon>Pelusios</taxon>
    </lineage>
</organism>
<keyword evidence="5" id="KW-1185">Reference proteome</keyword>
<keyword evidence="2" id="KW-0472">Membrane</keyword>
<dbReference type="Proteomes" id="UP000694393">
    <property type="component" value="Unplaced"/>
</dbReference>